<protein>
    <submittedName>
        <fullName evidence="1">Uncharacterized protein</fullName>
    </submittedName>
</protein>
<evidence type="ECO:0000313" key="1">
    <source>
        <dbReference type="EMBL" id="RZE15431.1"/>
    </source>
</evidence>
<accession>A0A8G1ZL31</accession>
<reference evidence="1 2" key="1">
    <citation type="submission" date="2017-12" db="EMBL/GenBank/DDBJ databases">
        <title>Population genomics insights into the ecological differentiation and adaptive evolution in streptomycetes.</title>
        <authorList>
            <person name="Li Y."/>
            <person name="Huang Y."/>
        </authorList>
    </citation>
    <scope>NUCLEOTIDE SEQUENCE [LARGE SCALE GENOMIC DNA]</scope>
    <source>
        <strain evidence="1 2">NBRC 100770</strain>
    </source>
</reference>
<dbReference type="Proteomes" id="UP000292693">
    <property type="component" value="Unassembled WGS sequence"/>
</dbReference>
<dbReference type="EMBL" id="PKLL01000033">
    <property type="protein sequence ID" value="RZE15431.1"/>
    <property type="molecule type" value="Genomic_DNA"/>
</dbReference>
<dbReference type="GeneID" id="97271811"/>
<proteinExistence type="predicted"/>
<evidence type="ECO:0000313" key="2">
    <source>
        <dbReference type="Proteomes" id="UP000292693"/>
    </source>
</evidence>
<name>A0A8G1ZL31_9ACTN</name>
<gene>
    <name evidence="1" type="ORF">C0Q92_30720</name>
</gene>
<comment type="caution">
    <text evidence="1">The sequence shown here is derived from an EMBL/GenBank/DDBJ whole genome shotgun (WGS) entry which is preliminary data.</text>
</comment>
<organism evidence="1 2">
    <name type="scientific">Streptomyces albidoflavus</name>
    <dbReference type="NCBI Taxonomy" id="1886"/>
    <lineage>
        <taxon>Bacteria</taxon>
        <taxon>Bacillati</taxon>
        <taxon>Actinomycetota</taxon>
        <taxon>Actinomycetes</taxon>
        <taxon>Kitasatosporales</taxon>
        <taxon>Streptomycetaceae</taxon>
        <taxon>Streptomyces</taxon>
        <taxon>Streptomyces albidoflavus group</taxon>
    </lineage>
</organism>
<dbReference type="RefSeq" id="WP_129805973.1">
    <property type="nucleotide sequence ID" value="NZ_CP108648.1"/>
</dbReference>
<sequence>MKPMTRAEARRIRSEAHREQRMADFQARLGAWGVLLAWIEEARAVAKDAERNGRPGAVAELAQLLKSFCERHSP</sequence>
<dbReference type="AlphaFoldDB" id="A0A8G1ZL31"/>